<feature type="compositionally biased region" description="Basic and acidic residues" evidence="5">
    <location>
        <begin position="273"/>
        <end position="283"/>
    </location>
</feature>
<feature type="compositionally biased region" description="Low complexity" evidence="5">
    <location>
        <begin position="322"/>
        <end position="331"/>
    </location>
</feature>
<feature type="compositionally biased region" description="Basic and acidic residues" evidence="5">
    <location>
        <begin position="781"/>
        <end position="795"/>
    </location>
</feature>
<dbReference type="InterPro" id="IPR014039">
    <property type="entry name" value="Transl_elong_EFTs/EF1B_dimer"/>
</dbReference>
<dbReference type="PROSITE" id="PS01127">
    <property type="entry name" value="EF_TS_2"/>
    <property type="match status" value="1"/>
</dbReference>
<feature type="domain" description="Translation elongation factor EFTs/EF1B dimerisation" evidence="6">
    <location>
        <begin position="20"/>
        <end position="162"/>
    </location>
</feature>
<evidence type="ECO:0000256" key="1">
    <source>
        <dbReference type="ARBA" id="ARBA00022768"/>
    </source>
</evidence>
<comment type="similarity">
    <text evidence="4">Belongs to the EF-Ts family.</text>
</comment>
<reference evidence="7" key="1">
    <citation type="submission" date="2023-08" db="EMBL/GenBank/DDBJ databases">
        <authorList>
            <person name="Chen Y."/>
            <person name="Shah S."/>
            <person name="Dougan E. K."/>
            <person name="Thang M."/>
            <person name="Chan C."/>
        </authorList>
    </citation>
    <scope>NUCLEOTIDE SEQUENCE</scope>
</reference>
<dbReference type="AlphaFoldDB" id="A0AA36HT47"/>
<dbReference type="GO" id="GO:0005739">
    <property type="term" value="C:mitochondrion"/>
    <property type="evidence" value="ECO:0007669"/>
    <property type="project" value="UniProtKB-SubCell"/>
</dbReference>
<dbReference type="EMBL" id="CAUJNA010000280">
    <property type="protein sequence ID" value="CAJ1374831.1"/>
    <property type="molecule type" value="Genomic_DNA"/>
</dbReference>
<keyword evidence="8" id="KW-1185">Reference proteome</keyword>
<evidence type="ECO:0000313" key="7">
    <source>
        <dbReference type="EMBL" id="CAJ1374831.1"/>
    </source>
</evidence>
<feature type="region of interest" description="Disordered" evidence="5">
    <location>
        <begin position="646"/>
        <end position="676"/>
    </location>
</feature>
<feature type="region of interest" description="Disordered" evidence="5">
    <location>
        <begin position="260"/>
        <end position="309"/>
    </location>
</feature>
<name>A0AA36HT47_9DINO</name>
<evidence type="ECO:0000256" key="4">
    <source>
        <dbReference type="HAMAP-Rule" id="MF_03135"/>
    </source>
</evidence>
<sequence>MEWLKKKGMAKADKKAGNVSVEGVIASYVHFNSKLGVLVEVNSETDFVALNDIFKEFANDVAMQIAASPEVAFVSVDDIPEAFMAKEKESEMAKEDLEGKPENIKEKIVAGRLRKKQEAFALLSQTWLKDEDKTVQEVLKEKIAKIGENIVIRRFVRLNLGEGLAKKDDDFAAGVEKDRAGQVSMSRQRRTFRATGCSYQCNCGGAAIYEDASGVVEELSPEDSTSLSLGIANYFLIIGITVPCNDQKLLRSTLRQLNALSERTETETPATETGRRDTEESPRGRSQSASMMSSWSQTDTPPASEMAPRWSTVTSATVMTEATNATQATQASNVTRRSTVGQKPGCRIKALSRAAKIGGRLVPAGAVVDSIRYVPPGTRVEDSVAETPEDFLNRLSRGRFSGKGGILRDARGVLILEFQRPEDPLDVHMELAELVLSRDEVPQEQLAEGTLDCPAGMRIRQKVEWTRSVYTERAKALVWEVGDFVLPLDVCFSFPVEPLQLQVCPKPDWGCMQQVLVLNRGGQQWLLQAQELHHHLGLSGEAAVKRRKQKIQEENTVLATLEDESSEDELFEDEMELERAAKRTGKGSGSEGHFGARSAWRTKSGGVVFVHDFSCFGGTLELVGRPQDIKAVEKGELLGQQVLWHPPKPRRLSMKEKPEGSTASTEEPPPEPLRGWFDGNTLFWEPKTKLLGGVSEAAREVHSIHEAVGVPMDGELPPGPWRRITSALEPEGVPGPDGGLWRLQMAFYADCHGPLPLEYLEKLGAYQAGPGARELYLRSRRDARPQDTEAAKTEAAEQDEWLEEWQSEEEDYPLEALGLVDVSPKAVAFEDIMPNLQRGSAPRLQTFDS</sequence>
<keyword evidence="1 4" id="KW-0251">Elongation factor</keyword>
<comment type="caution">
    <text evidence="7">The sequence shown here is derived from an EMBL/GenBank/DDBJ whole genome shotgun (WGS) entry which is preliminary data.</text>
</comment>
<dbReference type="Proteomes" id="UP001178507">
    <property type="component" value="Unassembled WGS sequence"/>
</dbReference>
<accession>A0AA36HT47</accession>
<dbReference type="Gene3D" id="3.30.479.20">
    <property type="entry name" value="Elongation factor Ts, dimerisation domain"/>
    <property type="match status" value="1"/>
</dbReference>
<feature type="region of interest" description="Disordered" evidence="5">
    <location>
        <begin position="322"/>
        <end position="342"/>
    </location>
</feature>
<keyword evidence="2 4" id="KW-0648">Protein biosynthesis</keyword>
<comment type="function">
    <text evidence="3 4">Associates with the EF-Tu.GDP complex and induces the exchange of GDP to GTP. It remains bound to the aminoacyl-tRNA.EF-Tu.GTP complex up to the GTP hydrolysis stage on the ribosome.</text>
</comment>
<dbReference type="InterPro" id="IPR001816">
    <property type="entry name" value="Transl_elong_EFTs/EF1B"/>
</dbReference>
<proteinExistence type="inferred from homology"/>
<evidence type="ECO:0000259" key="6">
    <source>
        <dbReference type="Pfam" id="PF00889"/>
    </source>
</evidence>
<dbReference type="HAMAP" id="MF_00050">
    <property type="entry name" value="EF_Ts"/>
    <property type="match status" value="1"/>
</dbReference>
<dbReference type="PANTHER" id="PTHR11741">
    <property type="entry name" value="ELONGATION FACTOR TS"/>
    <property type="match status" value="1"/>
</dbReference>
<dbReference type="InterPro" id="IPR018101">
    <property type="entry name" value="Transl_elong_Ts_CS"/>
</dbReference>
<gene>
    <name evidence="7" type="ORF">EVOR1521_LOCUS4276</name>
</gene>
<evidence type="ECO:0000256" key="2">
    <source>
        <dbReference type="ARBA" id="ARBA00022917"/>
    </source>
</evidence>
<keyword evidence="4" id="KW-0496">Mitochondrion</keyword>
<feature type="compositionally biased region" description="Acidic residues" evidence="5">
    <location>
        <begin position="796"/>
        <end position="807"/>
    </location>
</feature>
<dbReference type="GO" id="GO:0003746">
    <property type="term" value="F:translation elongation factor activity"/>
    <property type="evidence" value="ECO:0007669"/>
    <property type="project" value="UniProtKB-UniRule"/>
</dbReference>
<dbReference type="SUPFAM" id="SSF54713">
    <property type="entry name" value="Elongation factor Ts (EF-Ts), dimerisation domain"/>
    <property type="match status" value="1"/>
</dbReference>
<comment type="subcellular location">
    <subcellularLocation>
        <location evidence="4">Mitochondrion</location>
    </subcellularLocation>
</comment>
<feature type="compositionally biased region" description="Polar residues" evidence="5">
    <location>
        <begin position="332"/>
        <end position="341"/>
    </location>
</feature>
<feature type="compositionally biased region" description="Low complexity" evidence="5">
    <location>
        <begin position="286"/>
        <end position="297"/>
    </location>
</feature>
<evidence type="ECO:0000256" key="3">
    <source>
        <dbReference type="ARBA" id="ARBA00025453"/>
    </source>
</evidence>
<dbReference type="PANTHER" id="PTHR11741:SF10">
    <property type="entry name" value="POLYPROTEIN OF EF-TS, CHLOROPLASTIC"/>
    <property type="match status" value="1"/>
</dbReference>
<dbReference type="Pfam" id="PF00889">
    <property type="entry name" value="EF_TS"/>
    <property type="match status" value="1"/>
</dbReference>
<evidence type="ECO:0000313" key="8">
    <source>
        <dbReference type="Proteomes" id="UP001178507"/>
    </source>
</evidence>
<dbReference type="Gene3D" id="1.10.286.20">
    <property type="match status" value="1"/>
</dbReference>
<feature type="region of interest" description="Disordered" evidence="5">
    <location>
        <begin position="781"/>
        <end position="807"/>
    </location>
</feature>
<organism evidence="7 8">
    <name type="scientific">Effrenium voratum</name>
    <dbReference type="NCBI Taxonomy" id="2562239"/>
    <lineage>
        <taxon>Eukaryota</taxon>
        <taxon>Sar</taxon>
        <taxon>Alveolata</taxon>
        <taxon>Dinophyceae</taxon>
        <taxon>Suessiales</taxon>
        <taxon>Symbiodiniaceae</taxon>
        <taxon>Effrenium</taxon>
    </lineage>
</organism>
<dbReference type="InterPro" id="IPR036402">
    <property type="entry name" value="EF-Ts_dimer_sf"/>
</dbReference>
<evidence type="ECO:0000256" key="5">
    <source>
        <dbReference type="SAM" id="MobiDB-lite"/>
    </source>
</evidence>
<protein>
    <recommendedName>
        <fullName evidence="4">Elongation factor Ts, mitochondrial</fullName>
        <shortName evidence="4">EF-Ts</shortName>
        <shortName evidence="4">EF-TsMt</shortName>
    </recommendedName>
</protein>